<protein>
    <recommendedName>
        <fullName evidence="11">G-protein coupled receptors family 1 profile domain-containing protein</fullName>
    </recommendedName>
</protein>
<organism evidence="12 13">
    <name type="scientific">Erpetoichthys calabaricus</name>
    <name type="common">Rope fish</name>
    <name type="synonym">Calamoichthys calabaricus</name>
    <dbReference type="NCBI Taxonomy" id="27687"/>
    <lineage>
        <taxon>Eukaryota</taxon>
        <taxon>Metazoa</taxon>
        <taxon>Chordata</taxon>
        <taxon>Craniata</taxon>
        <taxon>Vertebrata</taxon>
        <taxon>Euteleostomi</taxon>
        <taxon>Actinopterygii</taxon>
        <taxon>Polypteriformes</taxon>
        <taxon>Polypteridae</taxon>
        <taxon>Erpetoichthys</taxon>
    </lineage>
</organism>
<evidence type="ECO:0000256" key="7">
    <source>
        <dbReference type="ARBA" id="ARBA00023170"/>
    </source>
</evidence>
<evidence type="ECO:0000256" key="9">
    <source>
        <dbReference type="RuleBase" id="RU000688"/>
    </source>
</evidence>
<dbReference type="PROSITE" id="PS50262">
    <property type="entry name" value="G_PROTEIN_RECEP_F1_2"/>
    <property type="match status" value="1"/>
</dbReference>
<evidence type="ECO:0000256" key="6">
    <source>
        <dbReference type="ARBA" id="ARBA00023136"/>
    </source>
</evidence>
<dbReference type="AlphaFoldDB" id="A0A8C4SJG8"/>
<evidence type="ECO:0000256" key="4">
    <source>
        <dbReference type="ARBA" id="ARBA00022989"/>
    </source>
</evidence>
<comment type="subcellular location">
    <subcellularLocation>
        <location evidence="1">Membrane</location>
        <topology evidence="1">Multi-pass membrane protein</topology>
    </subcellularLocation>
</comment>
<dbReference type="SUPFAM" id="SSF81321">
    <property type="entry name" value="Family A G protein-coupled receptor-like"/>
    <property type="match status" value="1"/>
</dbReference>
<dbReference type="SMART" id="SM01381">
    <property type="entry name" value="7TM_GPCR_Srsx"/>
    <property type="match status" value="1"/>
</dbReference>
<dbReference type="Gene3D" id="1.20.1070.10">
    <property type="entry name" value="Rhodopsin 7-helix transmembrane proteins"/>
    <property type="match status" value="1"/>
</dbReference>
<feature type="transmembrane region" description="Helical" evidence="10">
    <location>
        <begin position="203"/>
        <end position="227"/>
    </location>
</feature>
<reference evidence="12" key="1">
    <citation type="submission" date="2021-06" db="EMBL/GenBank/DDBJ databases">
        <authorList>
            <consortium name="Wellcome Sanger Institute Data Sharing"/>
        </authorList>
    </citation>
    <scope>NUCLEOTIDE SEQUENCE [LARGE SCALE GENOMIC DNA]</scope>
</reference>
<dbReference type="PANTHER" id="PTHR45695:SF34">
    <property type="entry name" value="GALANIN RECEPTOR 2B-LIKE"/>
    <property type="match status" value="1"/>
</dbReference>
<dbReference type="InterPro" id="IPR000611">
    <property type="entry name" value="NPY_rcpt"/>
</dbReference>
<dbReference type="InterPro" id="IPR017452">
    <property type="entry name" value="GPCR_Rhodpsn_7TM"/>
</dbReference>
<dbReference type="Pfam" id="PF00001">
    <property type="entry name" value="7tm_1"/>
    <property type="match status" value="1"/>
</dbReference>
<evidence type="ECO:0000259" key="11">
    <source>
        <dbReference type="PROSITE" id="PS50262"/>
    </source>
</evidence>
<dbReference type="PANTHER" id="PTHR45695">
    <property type="entry name" value="LEUCOKININ RECEPTOR-RELATED"/>
    <property type="match status" value="1"/>
</dbReference>
<feature type="transmembrane region" description="Helical" evidence="10">
    <location>
        <begin position="158"/>
        <end position="183"/>
    </location>
</feature>
<evidence type="ECO:0000313" key="13">
    <source>
        <dbReference type="Proteomes" id="UP000694620"/>
    </source>
</evidence>
<accession>A0A8C4SJG8</accession>
<dbReference type="Proteomes" id="UP000694620">
    <property type="component" value="Chromosome 3"/>
</dbReference>
<evidence type="ECO:0000256" key="1">
    <source>
        <dbReference type="ARBA" id="ARBA00004141"/>
    </source>
</evidence>
<dbReference type="PROSITE" id="PS00237">
    <property type="entry name" value="G_PROTEIN_RECEP_F1_1"/>
    <property type="match status" value="1"/>
</dbReference>
<comment type="similarity">
    <text evidence="2 9">Belongs to the G-protein coupled receptor 1 family.</text>
</comment>
<keyword evidence="3 9" id="KW-0812">Transmembrane</keyword>
<evidence type="ECO:0000313" key="12">
    <source>
        <dbReference type="Ensembl" id="ENSECRP00000017856.1"/>
    </source>
</evidence>
<keyword evidence="6 10" id="KW-0472">Membrane</keyword>
<evidence type="ECO:0000256" key="10">
    <source>
        <dbReference type="SAM" id="Phobius"/>
    </source>
</evidence>
<dbReference type="PRINTS" id="PR00237">
    <property type="entry name" value="GPCRRHODOPSN"/>
</dbReference>
<feature type="transmembrane region" description="Helical" evidence="10">
    <location>
        <begin position="123"/>
        <end position="146"/>
    </location>
</feature>
<evidence type="ECO:0000256" key="3">
    <source>
        <dbReference type="ARBA" id="ARBA00022692"/>
    </source>
</evidence>
<sequence>LRIPPLFFWALQKADVRDHLSMETTPGTFNGSGHSPSSERQVLRVLVPLLDSLIFVTGLTGNVLVQRVLIGRKKQQRRNGTNILLLNLSVADLLQLLCVPFHATSIALARWVFGDFLCKAVSFMGVACSSASVFTLAALAINRYITLLHPSKAFRFQLTWYFCTVMLLIWVPSLAVASPQFAFRGTRVTDSVYCYAFMTDASQVFYASTLFVLGFAVPLTTIVIMYSRIYCFLRSKRASVQSRLTDRYHTQVTRISILLVLVFTLCWLPSYVLLLLLVQGSAPHGAAFPVSAQLLAFSSTIANPVLYVFISEKFRQDLQRLALPGCCRRHMPCKLPPMTLAQGHYDEAPGFLQDMELNGHIWTML</sequence>
<dbReference type="Ensembl" id="ENSECRT00000018212.1">
    <property type="protein sequence ID" value="ENSECRP00000017856.1"/>
    <property type="gene ID" value="ENSECRG00000011909.1"/>
</dbReference>
<reference evidence="12" key="2">
    <citation type="submission" date="2025-08" db="UniProtKB">
        <authorList>
            <consortium name="Ensembl"/>
        </authorList>
    </citation>
    <scope>IDENTIFICATION</scope>
</reference>
<dbReference type="GO" id="GO:0004983">
    <property type="term" value="F:neuropeptide Y receptor activity"/>
    <property type="evidence" value="ECO:0007669"/>
    <property type="project" value="InterPro"/>
</dbReference>
<dbReference type="GeneTree" id="ENSGT01130000278323"/>
<keyword evidence="7 9" id="KW-0675">Receptor</keyword>
<keyword evidence="13" id="KW-1185">Reference proteome</keyword>
<keyword evidence="8 9" id="KW-0807">Transducer</keyword>
<keyword evidence="4 10" id="KW-1133">Transmembrane helix</keyword>
<dbReference type="GO" id="GO:0005886">
    <property type="term" value="C:plasma membrane"/>
    <property type="evidence" value="ECO:0007669"/>
    <property type="project" value="TreeGrafter"/>
</dbReference>
<feature type="domain" description="G-protein coupled receptors family 1 profile" evidence="11">
    <location>
        <begin position="61"/>
        <end position="307"/>
    </location>
</feature>
<dbReference type="InterPro" id="IPR000276">
    <property type="entry name" value="GPCR_Rhodpsn"/>
</dbReference>
<evidence type="ECO:0000256" key="2">
    <source>
        <dbReference type="ARBA" id="ARBA00010663"/>
    </source>
</evidence>
<feature type="transmembrane region" description="Helical" evidence="10">
    <location>
        <begin position="45"/>
        <end position="70"/>
    </location>
</feature>
<proteinExistence type="inferred from homology"/>
<feature type="transmembrane region" description="Helical" evidence="10">
    <location>
        <begin position="82"/>
        <end position="103"/>
    </location>
</feature>
<name>A0A8C4SJG8_ERPCA</name>
<reference evidence="12" key="3">
    <citation type="submission" date="2025-09" db="UniProtKB">
        <authorList>
            <consortium name="Ensembl"/>
        </authorList>
    </citation>
    <scope>IDENTIFICATION</scope>
</reference>
<keyword evidence="5 9" id="KW-0297">G-protein coupled receptor</keyword>
<feature type="transmembrane region" description="Helical" evidence="10">
    <location>
        <begin position="290"/>
        <end position="310"/>
    </location>
</feature>
<dbReference type="PRINTS" id="PR01012">
    <property type="entry name" value="NRPEPTIDEYR"/>
</dbReference>
<evidence type="ECO:0000256" key="8">
    <source>
        <dbReference type="ARBA" id="ARBA00023224"/>
    </source>
</evidence>
<evidence type="ECO:0000256" key="5">
    <source>
        <dbReference type="ARBA" id="ARBA00023040"/>
    </source>
</evidence>
<feature type="transmembrane region" description="Helical" evidence="10">
    <location>
        <begin position="257"/>
        <end position="278"/>
    </location>
</feature>